<dbReference type="InterPro" id="IPR011033">
    <property type="entry name" value="PRC_barrel-like_sf"/>
</dbReference>
<dbReference type="eggNOG" id="COG0806">
    <property type="taxonomic scope" value="Bacteria"/>
</dbReference>
<keyword evidence="1 5" id="KW-0963">Cytoplasm</keyword>
<dbReference type="PANTHER" id="PTHR33692">
    <property type="entry name" value="RIBOSOME MATURATION FACTOR RIMM"/>
    <property type="match status" value="1"/>
</dbReference>
<evidence type="ECO:0000259" key="7">
    <source>
        <dbReference type="Pfam" id="PF24986"/>
    </source>
</evidence>
<keyword evidence="3 5" id="KW-0698">rRNA processing</keyword>
<dbReference type="Pfam" id="PF01782">
    <property type="entry name" value="RimM"/>
    <property type="match status" value="1"/>
</dbReference>
<feature type="domain" description="Ribosome maturation factor RimM PRC barrel" evidence="7">
    <location>
        <begin position="98"/>
        <end position="158"/>
    </location>
</feature>
<comment type="function">
    <text evidence="5">An accessory protein needed during the final step in the assembly of 30S ribosomal subunit, possibly for assembly of the head region. Essential for efficient processing of 16S rRNA. May be needed both before and after RbfA during the maturation of 16S rRNA. It has affinity for free ribosomal 30S subunits but not for 70S ribosomes.</text>
</comment>
<dbReference type="GO" id="GO:0042274">
    <property type="term" value="P:ribosomal small subunit biogenesis"/>
    <property type="evidence" value="ECO:0007669"/>
    <property type="project" value="UniProtKB-UniRule"/>
</dbReference>
<comment type="subunit">
    <text evidence="5">Binds ribosomal protein uS19.</text>
</comment>
<evidence type="ECO:0000256" key="3">
    <source>
        <dbReference type="ARBA" id="ARBA00022552"/>
    </source>
</evidence>
<dbReference type="InterPro" id="IPR002676">
    <property type="entry name" value="RimM_N"/>
</dbReference>
<dbReference type="PANTHER" id="PTHR33692:SF1">
    <property type="entry name" value="RIBOSOME MATURATION FACTOR RIMM"/>
    <property type="match status" value="1"/>
</dbReference>
<comment type="similarity">
    <text evidence="5">Belongs to the RimM family.</text>
</comment>
<dbReference type="HAMAP" id="MF_00014">
    <property type="entry name" value="Ribosome_mat_RimM"/>
    <property type="match status" value="1"/>
</dbReference>
<dbReference type="NCBIfam" id="TIGR02273">
    <property type="entry name" value="16S_RimM"/>
    <property type="match status" value="1"/>
</dbReference>
<reference evidence="8 9" key="1">
    <citation type="submission" date="2014-07" db="EMBL/GenBank/DDBJ databases">
        <title>Comparative genomic insights into amoeba endosymbionts belonging to the families of Holosporaceae and Candidatus Midichloriaceae within Rickettsiales.</title>
        <authorList>
            <person name="Wang Z."/>
            <person name="Wu M."/>
        </authorList>
    </citation>
    <scope>NUCLEOTIDE SEQUENCE [LARGE SCALE GENOMIC DNA]</scope>
    <source>
        <strain evidence="8">PRA3</strain>
    </source>
</reference>
<feature type="domain" description="RimM N-terminal" evidence="6">
    <location>
        <begin position="7"/>
        <end position="85"/>
    </location>
</feature>
<comment type="domain">
    <text evidence="5">The PRC barrel domain binds ribosomal protein uS19.</text>
</comment>
<name>A0A077AVN0_9PROT</name>
<dbReference type="HOGENOM" id="CLU_077636_0_1_5"/>
<comment type="subcellular location">
    <subcellularLocation>
        <location evidence="5">Cytoplasm</location>
    </subcellularLocation>
</comment>
<dbReference type="SUPFAM" id="SSF50447">
    <property type="entry name" value="Translation proteins"/>
    <property type="match status" value="1"/>
</dbReference>
<evidence type="ECO:0000256" key="5">
    <source>
        <dbReference type="HAMAP-Rule" id="MF_00014"/>
    </source>
</evidence>
<keyword evidence="2 5" id="KW-0690">Ribosome biogenesis</keyword>
<keyword evidence="9" id="KW-1185">Reference proteome</keyword>
<dbReference type="EMBL" id="CP008941">
    <property type="protein sequence ID" value="AIK95723.1"/>
    <property type="molecule type" value="Genomic_DNA"/>
</dbReference>
<dbReference type="KEGG" id="paca:ID47_01675"/>
<sequence>MKNPVCLAEITSPHGIRGAVKVKTFTEYSEDVFDYPTLRDQAGHLYKLNLFAPKHNDLLVVTIDGVSSRDDAESLRGTKLYVDRSELPETDDNEFYYEDLVGLNVIDQSGEDIGTVLAVQNYGAGDFFDIKTPESEIYTLPFTQEAVPQVDIKAKKIIINKEYLLGGK</sequence>
<protein>
    <recommendedName>
        <fullName evidence="5">Ribosome maturation factor RimM</fullName>
    </recommendedName>
</protein>
<dbReference type="Gene3D" id="2.40.30.60">
    <property type="entry name" value="RimM"/>
    <property type="match status" value="1"/>
</dbReference>
<dbReference type="GO" id="GO:0005737">
    <property type="term" value="C:cytoplasm"/>
    <property type="evidence" value="ECO:0007669"/>
    <property type="project" value="UniProtKB-SubCell"/>
</dbReference>
<evidence type="ECO:0000313" key="9">
    <source>
        <dbReference type="Proteomes" id="UP000028926"/>
    </source>
</evidence>
<proteinExistence type="inferred from homology"/>
<dbReference type="InterPro" id="IPR011961">
    <property type="entry name" value="RimM"/>
</dbReference>
<dbReference type="GO" id="GO:0005840">
    <property type="term" value="C:ribosome"/>
    <property type="evidence" value="ECO:0007669"/>
    <property type="project" value="InterPro"/>
</dbReference>
<evidence type="ECO:0000259" key="6">
    <source>
        <dbReference type="Pfam" id="PF01782"/>
    </source>
</evidence>
<dbReference type="Gene3D" id="2.30.30.240">
    <property type="entry name" value="PRC-barrel domain"/>
    <property type="match status" value="1"/>
</dbReference>
<dbReference type="SUPFAM" id="SSF50346">
    <property type="entry name" value="PRC-barrel domain"/>
    <property type="match status" value="1"/>
</dbReference>
<dbReference type="Pfam" id="PF24986">
    <property type="entry name" value="PRC_RimM"/>
    <property type="match status" value="1"/>
</dbReference>
<dbReference type="InterPro" id="IPR056792">
    <property type="entry name" value="PRC_RimM"/>
</dbReference>
<dbReference type="AlphaFoldDB" id="A0A077AVN0"/>
<evidence type="ECO:0000256" key="2">
    <source>
        <dbReference type="ARBA" id="ARBA00022517"/>
    </source>
</evidence>
<evidence type="ECO:0000256" key="4">
    <source>
        <dbReference type="ARBA" id="ARBA00023186"/>
    </source>
</evidence>
<organism evidence="8 9">
    <name type="scientific">Candidatus Odyssella acanthamoebae</name>
    <dbReference type="NCBI Taxonomy" id="91604"/>
    <lineage>
        <taxon>Bacteria</taxon>
        <taxon>Pseudomonadati</taxon>
        <taxon>Pseudomonadota</taxon>
        <taxon>Alphaproteobacteria</taxon>
        <taxon>Holosporales</taxon>
        <taxon>Candidatus Paracaedibacteraceae</taxon>
        <taxon>Candidatus Odyssella</taxon>
    </lineage>
</organism>
<dbReference type="GO" id="GO:0006364">
    <property type="term" value="P:rRNA processing"/>
    <property type="evidence" value="ECO:0007669"/>
    <property type="project" value="UniProtKB-UniRule"/>
</dbReference>
<accession>A0A077AVN0</accession>
<keyword evidence="4 5" id="KW-0143">Chaperone</keyword>
<evidence type="ECO:0000313" key="8">
    <source>
        <dbReference type="EMBL" id="AIK95723.1"/>
    </source>
</evidence>
<dbReference type="STRING" id="91604.ID47_01675"/>
<dbReference type="InterPro" id="IPR009000">
    <property type="entry name" value="Transl_B-barrel_sf"/>
</dbReference>
<dbReference type="Proteomes" id="UP000028926">
    <property type="component" value="Chromosome"/>
</dbReference>
<dbReference type="InterPro" id="IPR036976">
    <property type="entry name" value="RimM_N_sf"/>
</dbReference>
<gene>
    <name evidence="5" type="primary">rimM</name>
    <name evidence="8" type="ORF">ID47_01675</name>
</gene>
<dbReference type="GO" id="GO:0043022">
    <property type="term" value="F:ribosome binding"/>
    <property type="evidence" value="ECO:0007669"/>
    <property type="project" value="InterPro"/>
</dbReference>
<evidence type="ECO:0000256" key="1">
    <source>
        <dbReference type="ARBA" id="ARBA00022490"/>
    </source>
</evidence>